<reference evidence="2 3" key="1">
    <citation type="submission" date="2016-07" db="EMBL/GenBank/DDBJ databases">
        <title>Pervasive Adenine N6-methylation of Active Genes in Fungi.</title>
        <authorList>
            <consortium name="DOE Joint Genome Institute"/>
            <person name="Mondo S.J."/>
            <person name="Dannebaum R.O."/>
            <person name="Kuo R.C."/>
            <person name="Labutti K."/>
            <person name="Haridas S."/>
            <person name="Kuo A."/>
            <person name="Salamov A."/>
            <person name="Ahrendt S.R."/>
            <person name="Lipzen A."/>
            <person name="Sullivan W."/>
            <person name="Andreopoulos W.B."/>
            <person name="Clum A."/>
            <person name="Lindquist E."/>
            <person name="Daum C."/>
            <person name="Ramamoorthy G.K."/>
            <person name="Gryganskyi A."/>
            <person name="Culley D."/>
            <person name="Magnuson J.K."/>
            <person name="James T.Y."/>
            <person name="O'Malley M.A."/>
            <person name="Stajich J.E."/>
            <person name="Spatafora J.W."/>
            <person name="Visel A."/>
            <person name="Grigoriev I.V."/>
        </authorList>
    </citation>
    <scope>NUCLEOTIDE SEQUENCE [LARGE SCALE GENOMIC DNA]</scope>
    <source>
        <strain evidence="2 3">PL171</strain>
    </source>
</reference>
<dbReference type="PANTHER" id="PTHR21646">
    <property type="entry name" value="UBIQUITIN CARBOXYL-TERMINAL HYDROLASE"/>
    <property type="match status" value="1"/>
</dbReference>
<keyword evidence="3" id="KW-1185">Reference proteome</keyword>
<dbReference type="Gene3D" id="3.90.70.10">
    <property type="entry name" value="Cysteine proteinases"/>
    <property type="match status" value="1"/>
</dbReference>
<comment type="caution">
    <text evidence="2">The sequence shown here is derived from an EMBL/GenBank/DDBJ whole genome shotgun (WGS) entry which is preliminary data.</text>
</comment>
<dbReference type="InterPro" id="IPR001394">
    <property type="entry name" value="Peptidase_C19_UCH"/>
</dbReference>
<name>A0A1Y2I1Q5_9FUNG</name>
<dbReference type="InterPro" id="IPR038765">
    <property type="entry name" value="Papain-like_cys_pep_sf"/>
</dbReference>
<evidence type="ECO:0000313" key="2">
    <source>
        <dbReference type="EMBL" id="ORZ40787.1"/>
    </source>
</evidence>
<dbReference type="InterPro" id="IPR050185">
    <property type="entry name" value="Ub_carboxyl-term_hydrolase"/>
</dbReference>
<dbReference type="GO" id="GO:0004843">
    <property type="term" value="F:cysteine-type deubiquitinase activity"/>
    <property type="evidence" value="ECO:0007669"/>
    <property type="project" value="InterPro"/>
</dbReference>
<organism evidence="2 3">
    <name type="scientific">Catenaria anguillulae PL171</name>
    <dbReference type="NCBI Taxonomy" id="765915"/>
    <lineage>
        <taxon>Eukaryota</taxon>
        <taxon>Fungi</taxon>
        <taxon>Fungi incertae sedis</taxon>
        <taxon>Blastocladiomycota</taxon>
        <taxon>Blastocladiomycetes</taxon>
        <taxon>Blastocladiales</taxon>
        <taxon>Catenariaceae</taxon>
        <taxon>Catenaria</taxon>
    </lineage>
</organism>
<evidence type="ECO:0000259" key="1">
    <source>
        <dbReference type="Pfam" id="PF00443"/>
    </source>
</evidence>
<evidence type="ECO:0000313" key="3">
    <source>
        <dbReference type="Proteomes" id="UP000193411"/>
    </source>
</evidence>
<dbReference type="EMBL" id="MCFL01000002">
    <property type="protein sequence ID" value="ORZ40787.1"/>
    <property type="molecule type" value="Genomic_DNA"/>
</dbReference>
<feature type="domain" description="Peptidase C19 ubiquitin carboxyl-terminal hydrolase" evidence="1">
    <location>
        <begin position="92"/>
        <end position="164"/>
    </location>
</feature>
<dbReference type="OrthoDB" id="292964at2759"/>
<dbReference type="Pfam" id="PF00443">
    <property type="entry name" value="UCH"/>
    <property type="match status" value="1"/>
</dbReference>
<sequence>MLHELCPAMHVQYPLPDIGILQLWPMGARSEPRQSARHARRHGQGIRGAHEGTVVANIHGPIRCAAPLQGGHGAVCPAVFGVPATRFERAARVLVDGLHEDLNRVKKKPYVEAKDDDGRPDEEVANEQWAGHRARNDSIIVDMFQGQYKSRVQCSVCQGVSLTFDPYMVVTCPFPRHPACTHSTNALTALSPKNIWVQMTPSIAVSASSTKKPAKRWTFGVCRKCS</sequence>
<accession>A0A1Y2I1Q5</accession>
<dbReference type="STRING" id="765915.A0A1Y2I1Q5"/>
<proteinExistence type="predicted"/>
<gene>
    <name evidence="2" type="ORF">BCR44DRAFT_1527571</name>
</gene>
<dbReference type="Proteomes" id="UP000193411">
    <property type="component" value="Unassembled WGS sequence"/>
</dbReference>
<dbReference type="SUPFAM" id="SSF54001">
    <property type="entry name" value="Cysteine proteinases"/>
    <property type="match status" value="1"/>
</dbReference>
<dbReference type="GO" id="GO:0016579">
    <property type="term" value="P:protein deubiquitination"/>
    <property type="evidence" value="ECO:0007669"/>
    <property type="project" value="InterPro"/>
</dbReference>
<protein>
    <recommendedName>
        <fullName evidence="1">Peptidase C19 ubiquitin carboxyl-terminal hydrolase domain-containing protein</fullName>
    </recommendedName>
</protein>
<dbReference type="AlphaFoldDB" id="A0A1Y2I1Q5"/>